<evidence type="ECO:0000313" key="3">
    <source>
        <dbReference type="Proteomes" id="UP001597297"/>
    </source>
</evidence>
<feature type="chain" id="PRO_5045929925" description="DUF541 domain-containing protein" evidence="1">
    <location>
        <begin position="23"/>
        <end position="172"/>
    </location>
</feature>
<accession>A0ABW5E265</accession>
<protein>
    <recommendedName>
        <fullName evidence="4">DUF541 domain-containing protein</fullName>
    </recommendedName>
</protein>
<reference evidence="3" key="1">
    <citation type="journal article" date="2019" name="Int. J. Syst. Evol. Microbiol.">
        <title>The Global Catalogue of Microorganisms (GCM) 10K type strain sequencing project: providing services to taxonomists for standard genome sequencing and annotation.</title>
        <authorList>
            <consortium name="The Broad Institute Genomics Platform"/>
            <consortium name="The Broad Institute Genome Sequencing Center for Infectious Disease"/>
            <person name="Wu L."/>
            <person name="Ma J."/>
        </authorList>
    </citation>
    <scope>NUCLEOTIDE SEQUENCE [LARGE SCALE GENOMIC DNA]</scope>
    <source>
        <strain evidence="3">JCM 16545</strain>
    </source>
</reference>
<comment type="caution">
    <text evidence="2">The sequence shown here is derived from an EMBL/GenBank/DDBJ whole genome shotgun (WGS) entry which is preliminary data.</text>
</comment>
<organism evidence="2 3">
    <name type="scientific">Rubritalea spongiae</name>
    <dbReference type="NCBI Taxonomy" id="430797"/>
    <lineage>
        <taxon>Bacteria</taxon>
        <taxon>Pseudomonadati</taxon>
        <taxon>Verrucomicrobiota</taxon>
        <taxon>Verrucomicrobiia</taxon>
        <taxon>Verrucomicrobiales</taxon>
        <taxon>Rubritaleaceae</taxon>
        <taxon>Rubritalea</taxon>
    </lineage>
</organism>
<proteinExistence type="predicted"/>
<dbReference type="EMBL" id="JBHUJC010000025">
    <property type="protein sequence ID" value="MFD2276487.1"/>
    <property type="molecule type" value="Genomic_DNA"/>
</dbReference>
<evidence type="ECO:0000256" key="1">
    <source>
        <dbReference type="SAM" id="SignalP"/>
    </source>
</evidence>
<evidence type="ECO:0000313" key="2">
    <source>
        <dbReference type="EMBL" id="MFD2276487.1"/>
    </source>
</evidence>
<dbReference type="Proteomes" id="UP001597297">
    <property type="component" value="Unassembled WGS sequence"/>
</dbReference>
<gene>
    <name evidence="2" type="ORF">ACFSQZ_08410</name>
</gene>
<keyword evidence="1" id="KW-0732">Signal</keyword>
<keyword evidence="3" id="KW-1185">Reference proteome</keyword>
<feature type="signal peptide" evidence="1">
    <location>
        <begin position="1"/>
        <end position="22"/>
    </location>
</feature>
<evidence type="ECO:0008006" key="4">
    <source>
        <dbReference type="Google" id="ProtNLM"/>
    </source>
</evidence>
<dbReference type="RefSeq" id="WP_377093043.1">
    <property type="nucleotide sequence ID" value="NZ_JBHSJM010000001.1"/>
</dbReference>
<sequence length="172" mass="18584">MKTSLALLSCASLIASAPSLFAQDNNNNQNVTDSTSTPRFWEAELPGGSYMVALSRISSISMHSYTVKGAVVHEVDVETMGAALTRFYALEALGEGGTSTAKNIANRAREIAGQVGDKAGIDADTTVHKEYPVTTHAKTIEFRVVDKADLSEIYKSLSKSWKDNRGRKITIK</sequence>
<name>A0ABW5E265_9BACT</name>